<dbReference type="Proteomes" id="UP000032049">
    <property type="component" value="Unassembled WGS sequence"/>
</dbReference>
<proteinExistence type="predicted"/>
<name>A0A0D0GFP3_9SPHI</name>
<keyword evidence="1" id="KW-0472">Membrane</keyword>
<protein>
    <submittedName>
        <fullName evidence="2">Uncharacterized protein</fullName>
    </submittedName>
</protein>
<sequence>MELNDIKSTWNTTKTPEMSETAIQAMLSENKHPVLKGIRKQLTIELLGWGIFLSCYYTMFDGNLKPMWVNILLILSVLFPILHNLTGYRFAKYLIHGTSLRESLKNYLSKVKIYAVIAVISRQIYLTGLLLFFTYGLSFNTSRYLSLTVITLIFLVQLWLSVRLWTKRLNHLRNSLITFN</sequence>
<keyword evidence="1" id="KW-1133">Transmembrane helix</keyword>
<evidence type="ECO:0000313" key="3">
    <source>
        <dbReference type="Proteomes" id="UP000032049"/>
    </source>
</evidence>
<reference evidence="2 3" key="1">
    <citation type="submission" date="2015-01" db="EMBL/GenBank/DDBJ databases">
        <title>Draft genome sequence of Pedobacter sp. NL19 isolated from sludge of an effluent treatment pond in an abandoned uranium mine.</title>
        <authorList>
            <person name="Santos T."/>
            <person name="Caetano T."/>
            <person name="Covas C."/>
            <person name="Cruz A."/>
            <person name="Mendo S."/>
        </authorList>
    </citation>
    <scope>NUCLEOTIDE SEQUENCE [LARGE SCALE GENOMIC DNA]</scope>
    <source>
        <strain evidence="2 3">NL19</strain>
    </source>
</reference>
<dbReference type="OrthoDB" id="954677at2"/>
<feature type="transmembrane region" description="Helical" evidence="1">
    <location>
        <begin position="111"/>
        <end position="138"/>
    </location>
</feature>
<comment type="caution">
    <text evidence="2">The sequence shown here is derived from an EMBL/GenBank/DDBJ whole genome shotgun (WGS) entry which is preliminary data.</text>
</comment>
<organism evidence="2 3">
    <name type="scientific">Pedobacter lusitanus</name>
    <dbReference type="NCBI Taxonomy" id="1503925"/>
    <lineage>
        <taxon>Bacteria</taxon>
        <taxon>Pseudomonadati</taxon>
        <taxon>Bacteroidota</taxon>
        <taxon>Sphingobacteriia</taxon>
        <taxon>Sphingobacteriales</taxon>
        <taxon>Sphingobacteriaceae</taxon>
        <taxon>Pedobacter</taxon>
    </lineage>
</organism>
<evidence type="ECO:0000313" key="2">
    <source>
        <dbReference type="EMBL" id="KIO76122.1"/>
    </source>
</evidence>
<dbReference type="EMBL" id="JXRA01000073">
    <property type="protein sequence ID" value="KIO76122.1"/>
    <property type="molecule type" value="Genomic_DNA"/>
</dbReference>
<feature type="transmembrane region" description="Helical" evidence="1">
    <location>
        <begin position="71"/>
        <end position="91"/>
    </location>
</feature>
<accession>A0A0D0GFP3</accession>
<evidence type="ECO:0000256" key="1">
    <source>
        <dbReference type="SAM" id="Phobius"/>
    </source>
</evidence>
<dbReference type="RefSeq" id="WP_041883524.1">
    <property type="nucleotide sequence ID" value="NZ_CP157278.1"/>
</dbReference>
<gene>
    <name evidence="2" type="ORF">TH53_16735</name>
</gene>
<keyword evidence="1" id="KW-0812">Transmembrane</keyword>
<dbReference type="AlphaFoldDB" id="A0A0D0GFP3"/>
<feature type="transmembrane region" description="Helical" evidence="1">
    <location>
        <begin position="144"/>
        <end position="165"/>
    </location>
</feature>
<keyword evidence="3" id="KW-1185">Reference proteome</keyword>